<gene>
    <name evidence="1" type="ORF">DAETH_48810</name>
</gene>
<accession>A0ABM8AM43</accession>
<evidence type="ECO:0000313" key="2">
    <source>
        <dbReference type="Proteomes" id="UP001064971"/>
    </source>
</evidence>
<organism evidence="1 2">
    <name type="scientific">Deinococcus aetherius</name>
    <dbReference type="NCBI Taxonomy" id="200252"/>
    <lineage>
        <taxon>Bacteria</taxon>
        <taxon>Thermotogati</taxon>
        <taxon>Deinococcota</taxon>
        <taxon>Deinococci</taxon>
        <taxon>Deinococcales</taxon>
        <taxon>Deinococcaceae</taxon>
        <taxon>Deinococcus</taxon>
    </lineage>
</organism>
<sequence>MDVSYPALSAASVHARDVDGRWPLTLHTPRAKARGEGYYRDGAVGRADPLRGQEKHPWSYLLILP</sequence>
<name>A0ABM8AM43_9DEIO</name>
<reference evidence="1" key="1">
    <citation type="submission" date="2022-07" db="EMBL/GenBank/DDBJ databases">
        <title>Complete Genome Sequence of the Radioresistant Bacterium Deinococcus aetherius ST0316, Isolated from the Air Dust collected in Lower Stratosphere above Japan.</title>
        <authorList>
            <person name="Satoh K."/>
            <person name="Hagiwara K."/>
            <person name="Katsumata K."/>
            <person name="Kubo A."/>
            <person name="Yokobori S."/>
            <person name="Yamagishi A."/>
            <person name="Oono Y."/>
            <person name="Narumi I."/>
        </authorList>
    </citation>
    <scope>NUCLEOTIDE SEQUENCE</scope>
    <source>
        <strain evidence="1">ST0316</strain>
        <plasmid evidence="1">pDAETH-5</plasmid>
    </source>
</reference>
<keyword evidence="2" id="KW-1185">Reference proteome</keyword>
<evidence type="ECO:0000313" key="1">
    <source>
        <dbReference type="EMBL" id="BDP44912.1"/>
    </source>
</evidence>
<dbReference type="Proteomes" id="UP001064971">
    <property type="component" value="Plasmid pDAETH-5"/>
</dbReference>
<dbReference type="EMBL" id="AP026565">
    <property type="protein sequence ID" value="BDP44912.1"/>
    <property type="molecule type" value="Genomic_DNA"/>
</dbReference>
<proteinExistence type="predicted"/>
<keyword evidence="1" id="KW-0614">Plasmid</keyword>
<geneLocation type="plasmid" evidence="1 2">
    <name>pDAETH-5</name>
</geneLocation>
<protein>
    <submittedName>
        <fullName evidence="1">Uncharacterized protein</fullName>
    </submittedName>
</protein>